<dbReference type="EMBL" id="JMIU01000001">
    <property type="protein sequence ID" value="KDN95592.1"/>
    <property type="molecule type" value="Genomic_DNA"/>
</dbReference>
<gene>
    <name evidence="2" type="ORF">EI16_04635</name>
</gene>
<feature type="signal peptide" evidence="1">
    <location>
        <begin position="1"/>
        <end position="21"/>
    </location>
</feature>
<sequence>MFKKLFLILFLVQTLASAAWGAVGAPVFTPSEQIEMKVMHHVMHLDSAVMNGFKVKAYQAGQCVSNPQMLSCDQCNTTSCHNLLCASIHAAPVFNLVDTFKVNLQPLQIDSNVIFVVPLTTTTVQPELPPPNTISI</sequence>
<evidence type="ECO:0000313" key="2">
    <source>
        <dbReference type="EMBL" id="KDN95592.1"/>
    </source>
</evidence>
<keyword evidence="3" id="KW-1185">Reference proteome</keyword>
<feature type="chain" id="PRO_5001632366" evidence="1">
    <location>
        <begin position="22"/>
        <end position="136"/>
    </location>
</feature>
<dbReference type="AlphaFoldDB" id="A0A066ZQ10"/>
<dbReference type="Proteomes" id="UP000027341">
    <property type="component" value="Unassembled WGS sequence"/>
</dbReference>
<dbReference type="RefSeq" id="WP_029909997.1">
    <property type="nucleotide sequence ID" value="NZ_AP020335.1"/>
</dbReference>
<evidence type="ECO:0000313" key="3">
    <source>
        <dbReference type="Proteomes" id="UP000027341"/>
    </source>
</evidence>
<protein>
    <submittedName>
        <fullName evidence="2">Uncharacterized protein</fullName>
    </submittedName>
</protein>
<evidence type="ECO:0000256" key="1">
    <source>
        <dbReference type="SAM" id="SignalP"/>
    </source>
</evidence>
<organism evidence="2 3">
    <name type="scientific">Hydrogenovibrio marinus</name>
    <dbReference type="NCBI Taxonomy" id="28885"/>
    <lineage>
        <taxon>Bacteria</taxon>
        <taxon>Pseudomonadati</taxon>
        <taxon>Pseudomonadota</taxon>
        <taxon>Gammaproteobacteria</taxon>
        <taxon>Thiotrichales</taxon>
        <taxon>Piscirickettsiaceae</taxon>
        <taxon>Hydrogenovibrio</taxon>
    </lineage>
</organism>
<reference evidence="2 3" key="1">
    <citation type="submission" date="2014-04" db="EMBL/GenBank/DDBJ databases">
        <title>Draft genome sequence of Hydrogenovibrio marinus MH-110, a model organism for aerobic H2 metabolism.</title>
        <authorList>
            <person name="Cha H.J."/>
            <person name="Jo B.H."/>
            <person name="Hwang B.H."/>
        </authorList>
    </citation>
    <scope>NUCLEOTIDE SEQUENCE [LARGE SCALE GENOMIC DNA]</scope>
    <source>
        <strain evidence="2 3">MH-110</strain>
    </source>
</reference>
<proteinExistence type="predicted"/>
<comment type="caution">
    <text evidence="2">The sequence shown here is derived from an EMBL/GenBank/DDBJ whole genome shotgun (WGS) entry which is preliminary data.</text>
</comment>
<accession>A0A066ZQ10</accession>
<dbReference type="STRING" id="28885.EI16_04635"/>
<keyword evidence="1" id="KW-0732">Signal</keyword>
<name>A0A066ZQ10_HYDMR</name>